<dbReference type="InterPro" id="IPR005152">
    <property type="entry name" value="Lipase_secreted"/>
</dbReference>
<keyword evidence="3" id="KW-1185">Reference proteome</keyword>
<organism evidence="2 3">
    <name type="scientific">Nocardia carnea</name>
    <dbReference type="NCBI Taxonomy" id="37328"/>
    <lineage>
        <taxon>Bacteria</taxon>
        <taxon>Bacillati</taxon>
        <taxon>Actinomycetota</taxon>
        <taxon>Actinomycetes</taxon>
        <taxon>Mycobacteriales</taxon>
        <taxon>Nocardiaceae</taxon>
        <taxon>Nocardia</taxon>
    </lineage>
</organism>
<accession>A0ABW7TVK5</accession>
<dbReference type="Gene3D" id="1.10.260.130">
    <property type="match status" value="1"/>
</dbReference>
<dbReference type="Pfam" id="PF03583">
    <property type="entry name" value="LIP"/>
    <property type="match status" value="1"/>
</dbReference>
<dbReference type="Gene3D" id="3.40.50.1820">
    <property type="entry name" value="alpha/beta hydrolase"/>
    <property type="match status" value="1"/>
</dbReference>
<feature type="chain" id="PRO_5047424453" evidence="1">
    <location>
        <begin position="32"/>
        <end position="430"/>
    </location>
</feature>
<comment type="caution">
    <text evidence="2">The sequence shown here is derived from an EMBL/GenBank/DDBJ whole genome shotgun (WGS) entry which is preliminary data.</text>
</comment>
<evidence type="ECO:0000313" key="3">
    <source>
        <dbReference type="Proteomes" id="UP001611263"/>
    </source>
</evidence>
<proteinExistence type="predicted"/>
<dbReference type="EMBL" id="JBIRUQ010000012">
    <property type="protein sequence ID" value="MFI1465056.1"/>
    <property type="molecule type" value="Genomic_DNA"/>
</dbReference>
<evidence type="ECO:0000256" key="1">
    <source>
        <dbReference type="SAM" id="SignalP"/>
    </source>
</evidence>
<sequence>MRTVAFGSGALPRIVRALITTALLLSGSTAAIPSAGQADPRPPAPDSFYDYDQPLTTTAPGTVLRSRPAPFAFPKLSTPITSTQVLYRTTTQQNTPTAAVTTVLRPVVPGPARLLSYHMAYDALGSQCNPSYTLTGRTDSPGTIMEQAVIAGYLAAGYTVVVPDYEGLDLEWTVGRQSGYAALDGIRAAEQTLGLPASTPVAMTGYSGGSVATEWAAEIAPHYAPELALIGAAAGGLPVHLAHNLPYVSGSTDWAGVIPAMVVSFRRTYGLDTAAFLSERGAQLTAAVENLCLGQFAKRYPGLTDAEMVRAPYHSLLDVPAAAAAVNDNIMGTAGTPAVPLLLAVGQSDPIGDSVMVARDIEALAHQYCGRGVPVTYARYQHHDHIAAFARFQAEAAQFLTDRFAGTPPTTNCASFGTGNSLAPVPIPAR</sequence>
<protein>
    <submittedName>
        <fullName evidence="2">Lipase family protein</fullName>
    </submittedName>
</protein>
<dbReference type="InterPro" id="IPR029058">
    <property type="entry name" value="AB_hydrolase_fold"/>
</dbReference>
<dbReference type="RefSeq" id="WP_081595248.1">
    <property type="nucleotide sequence ID" value="NZ_JBIRUQ010000012.1"/>
</dbReference>
<dbReference type="Proteomes" id="UP001611263">
    <property type="component" value="Unassembled WGS sequence"/>
</dbReference>
<dbReference type="PANTHER" id="PTHR34853:SF1">
    <property type="entry name" value="LIPASE 5"/>
    <property type="match status" value="1"/>
</dbReference>
<dbReference type="PIRSF" id="PIRSF029171">
    <property type="entry name" value="Esterase_LipA"/>
    <property type="match status" value="1"/>
</dbReference>
<reference evidence="2 3" key="1">
    <citation type="submission" date="2024-10" db="EMBL/GenBank/DDBJ databases">
        <title>The Natural Products Discovery Center: Release of the First 8490 Sequenced Strains for Exploring Actinobacteria Biosynthetic Diversity.</title>
        <authorList>
            <person name="Kalkreuter E."/>
            <person name="Kautsar S.A."/>
            <person name="Yang D."/>
            <person name="Bader C.D."/>
            <person name="Teijaro C.N."/>
            <person name="Fluegel L."/>
            <person name="Davis C.M."/>
            <person name="Simpson J.R."/>
            <person name="Lauterbach L."/>
            <person name="Steele A.D."/>
            <person name="Gui C."/>
            <person name="Meng S."/>
            <person name="Li G."/>
            <person name="Viehrig K."/>
            <person name="Ye F."/>
            <person name="Su P."/>
            <person name="Kiefer A.F."/>
            <person name="Nichols A."/>
            <person name="Cepeda A.J."/>
            <person name="Yan W."/>
            <person name="Fan B."/>
            <person name="Jiang Y."/>
            <person name="Adhikari A."/>
            <person name="Zheng C.-J."/>
            <person name="Schuster L."/>
            <person name="Cowan T.M."/>
            <person name="Smanski M.J."/>
            <person name="Chevrette M.G."/>
            <person name="De Carvalho L.P.S."/>
            <person name="Shen B."/>
        </authorList>
    </citation>
    <scope>NUCLEOTIDE SEQUENCE [LARGE SCALE GENOMIC DNA]</scope>
    <source>
        <strain evidence="2 3">NPDC020568</strain>
    </source>
</reference>
<dbReference type="SUPFAM" id="SSF53474">
    <property type="entry name" value="alpha/beta-Hydrolases"/>
    <property type="match status" value="1"/>
</dbReference>
<dbReference type="PANTHER" id="PTHR34853">
    <property type="match status" value="1"/>
</dbReference>
<keyword evidence="1" id="KW-0732">Signal</keyword>
<evidence type="ECO:0000313" key="2">
    <source>
        <dbReference type="EMBL" id="MFI1465056.1"/>
    </source>
</evidence>
<feature type="signal peptide" evidence="1">
    <location>
        <begin position="1"/>
        <end position="31"/>
    </location>
</feature>
<dbReference type="GeneID" id="93503178"/>
<name>A0ABW7TVK5_9NOCA</name>
<gene>
    <name evidence="2" type="ORF">ACH4WX_30460</name>
</gene>